<keyword evidence="1" id="KW-1133">Transmembrane helix</keyword>
<keyword evidence="1" id="KW-0472">Membrane</keyword>
<evidence type="ECO:0000259" key="2">
    <source>
        <dbReference type="Pfam" id="PF24036"/>
    </source>
</evidence>
<dbReference type="Pfam" id="PF24036">
    <property type="entry name" value="DUF7345"/>
    <property type="match status" value="1"/>
</dbReference>
<dbReference type="InterPro" id="IPR055769">
    <property type="entry name" value="DUF7345"/>
</dbReference>
<feature type="transmembrane region" description="Helical" evidence="1">
    <location>
        <begin position="213"/>
        <end position="233"/>
    </location>
</feature>
<reference evidence="3 4" key="1">
    <citation type="journal article" date="2019" name="Int. J. Syst. Evol. Microbiol.">
        <title>The Global Catalogue of Microorganisms (GCM) 10K type strain sequencing project: providing services to taxonomists for standard genome sequencing and annotation.</title>
        <authorList>
            <consortium name="The Broad Institute Genomics Platform"/>
            <consortium name="The Broad Institute Genome Sequencing Center for Infectious Disease"/>
            <person name="Wu L."/>
            <person name="Ma J."/>
        </authorList>
    </citation>
    <scope>NUCLEOTIDE SEQUENCE [LARGE SCALE GENOMIC DNA]</scope>
    <source>
        <strain evidence="3 4">JCM 16328</strain>
    </source>
</reference>
<evidence type="ECO:0000313" key="4">
    <source>
        <dbReference type="Proteomes" id="UP001500420"/>
    </source>
</evidence>
<dbReference type="AlphaFoldDB" id="A0AAV3T8H2"/>
<dbReference type="EMBL" id="BAAADV010000001">
    <property type="protein sequence ID" value="GAA0669537.1"/>
    <property type="molecule type" value="Genomic_DNA"/>
</dbReference>
<organism evidence="3 4">
    <name type="scientific">Natronoarchaeum mannanilyticum</name>
    <dbReference type="NCBI Taxonomy" id="926360"/>
    <lineage>
        <taxon>Archaea</taxon>
        <taxon>Methanobacteriati</taxon>
        <taxon>Methanobacteriota</taxon>
        <taxon>Stenosarchaea group</taxon>
        <taxon>Halobacteria</taxon>
        <taxon>Halobacteriales</taxon>
        <taxon>Natronoarchaeaceae</taxon>
    </lineage>
</organism>
<proteinExistence type="predicted"/>
<dbReference type="Proteomes" id="UP001500420">
    <property type="component" value="Unassembled WGS sequence"/>
</dbReference>
<dbReference type="RefSeq" id="WP_343773269.1">
    <property type="nucleotide sequence ID" value="NZ_BAAADV010000001.1"/>
</dbReference>
<keyword evidence="1" id="KW-0812">Transmembrane</keyword>
<sequence length="239" mass="24760">MPSTHRAVALALATALAIGAVAGPAVAQPEQNENDEPSLVVEVQADGDAVVTLTATYDLTSEAERDAFASLRNDESARENATRRYAARLDSVARNASDRVDREMRVPVDEADVSLEERGDVGVVRYSATWENLAAVEGDRLVVTEPFASNYGTDRPFVLVAPDGYELAGATPSVDADGEASATWDAGTSLDGFEATMERSDGDAGAGGPADSLPGFGVGAAVASVAGAAAFALRRRRSA</sequence>
<keyword evidence="4" id="KW-1185">Reference proteome</keyword>
<accession>A0AAV3T8H2</accession>
<evidence type="ECO:0000256" key="1">
    <source>
        <dbReference type="SAM" id="Phobius"/>
    </source>
</evidence>
<name>A0AAV3T8H2_9EURY</name>
<gene>
    <name evidence="3" type="ORF">GCM10009020_14460</name>
</gene>
<evidence type="ECO:0000313" key="3">
    <source>
        <dbReference type="EMBL" id="GAA0669537.1"/>
    </source>
</evidence>
<comment type="caution">
    <text evidence="3">The sequence shown here is derived from an EMBL/GenBank/DDBJ whole genome shotgun (WGS) entry which is preliminary data.</text>
</comment>
<feature type="domain" description="DUF7345" evidence="2">
    <location>
        <begin position="41"/>
        <end position="153"/>
    </location>
</feature>
<protein>
    <recommendedName>
        <fullName evidence="2">DUF7345 domain-containing protein</fullName>
    </recommendedName>
</protein>